<evidence type="ECO:0000256" key="3">
    <source>
        <dbReference type="ARBA" id="ARBA00022801"/>
    </source>
</evidence>
<protein>
    <submittedName>
        <fullName evidence="10">AAA-ATPase At3g28580</fullName>
    </submittedName>
</protein>
<comment type="similarity">
    <text evidence="2">Belongs to the AAA ATPase family. BCS1 subfamily.</text>
</comment>
<evidence type="ECO:0000259" key="8">
    <source>
        <dbReference type="SMART" id="SM00382"/>
    </source>
</evidence>
<gene>
    <name evidence="10" type="primary">LOC110777194</name>
</gene>
<dbReference type="PANTHER" id="PTHR23070">
    <property type="entry name" value="BCS1 AAA-TYPE ATPASE"/>
    <property type="match status" value="1"/>
</dbReference>
<proteinExistence type="inferred from homology"/>
<dbReference type="CDD" id="cd19510">
    <property type="entry name" value="RecA-like_BCS1"/>
    <property type="match status" value="1"/>
</dbReference>
<dbReference type="InterPro" id="IPR027417">
    <property type="entry name" value="P-loop_NTPase"/>
</dbReference>
<dbReference type="GO" id="GO:0016887">
    <property type="term" value="F:ATP hydrolysis activity"/>
    <property type="evidence" value="ECO:0007669"/>
    <property type="project" value="InterPro"/>
</dbReference>
<dbReference type="KEGG" id="soe:110777194"/>
<dbReference type="Pfam" id="PF25568">
    <property type="entry name" value="AAA_lid_At3g28540"/>
    <property type="match status" value="1"/>
</dbReference>
<dbReference type="InterPro" id="IPR003593">
    <property type="entry name" value="AAA+_ATPase"/>
</dbReference>
<dbReference type="Proteomes" id="UP000813463">
    <property type="component" value="Chromosome 1"/>
</dbReference>
<dbReference type="AlphaFoldDB" id="A0A9R0HV11"/>
<sequence>MDKFSEYSSWLAALMFCWTLYRHYLPSKIRESIEYFSSRFTHKFANYFSPYLDITFNEYTGRFTRSEAYTAIQNYLSDKSSAKAKSMNADYIQDSKSLLLKLGDNEEIMDVYDGIQVWWSFKKEESSQPSFSFFPTTPEKRSYTLVFHGKYRKLILDKYLPYVLEEGESIAVQKRRRKLFTNNASGEEGMWDHIEFKHPARFEMLAMEESKKQMILDDLQWFKSAEKYYAQIGKPWKRGYLLYGPPGTGKSTLVAAMANLLDYDIYDLELTAVKDNNQLRRLLIETTCKSIILIEDIDCSLDLTGQRNKKKARDEENNDEKDPLKSKLVKDKVESEKKGSDVTLSGLLNFIDGIWSACGEERIIVFTTNYMDKLDPALVRPGRMDVHIELSYCRYDAFKVLAKNYLKLESHSLFQPIERLLKETNITPASVAENLMPRSLKTTTVEACLRNLVVLLEKPNQENKLKSEQETMLDSGVKSTVTSEESSKEETS</sequence>
<keyword evidence="3" id="KW-0378">Hydrolase</keyword>
<dbReference type="RefSeq" id="XP_021837494.1">
    <property type="nucleotide sequence ID" value="XM_021981802.2"/>
</dbReference>
<dbReference type="Pfam" id="PF00004">
    <property type="entry name" value="AAA"/>
    <property type="match status" value="1"/>
</dbReference>
<dbReference type="OrthoDB" id="10251412at2759"/>
<dbReference type="GeneID" id="110777194"/>
<reference evidence="10" key="2">
    <citation type="submission" date="2025-08" db="UniProtKB">
        <authorList>
            <consortium name="RefSeq"/>
        </authorList>
    </citation>
    <scope>IDENTIFICATION</scope>
    <source>
        <tissue evidence="10">Leaf</tissue>
    </source>
</reference>
<keyword evidence="6" id="KW-0547">Nucleotide-binding</keyword>
<dbReference type="GO" id="GO:0005524">
    <property type="term" value="F:ATP binding"/>
    <property type="evidence" value="ECO:0007669"/>
    <property type="project" value="UniProtKB-KW"/>
</dbReference>
<dbReference type="InterPro" id="IPR050747">
    <property type="entry name" value="Mitochondrial_chaperone_BCS1"/>
</dbReference>
<evidence type="ECO:0000256" key="5">
    <source>
        <dbReference type="ARBA" id="ARBA00049360"/>
    </source>
</evidence>
<reference evidence="9" key="1">
    <citation type="journal article" date="2021" name="Nat. Commun.">
        <title>Genomic analyses provide insights into spinach domestication and the genetic basis of agronomic traits.</title>
        <authorList>
            <person name="Cai X."/>
            <person name="Sun X."/>
            <person name="Xu C."/>
            <person name="Sun H."/>
            <person name="Wang X."/>
            <person name="Ge C."/>
            <person name="Zhang Z."/>
            <person name="Wang Q."/>
            <person name="Fei Z."/>
            <person name="Jiao C."/>
            <person name="Wang Q."/>
        </authorList>
    </citation>
    <scope>NUCLEOTIDE SEQUENCE [LARGE SCALE GENOMIC DNA]</scope>
    <source>
        <strain evidence="9">cv. Varoflay</strain>
    </source>
</reference>
<feature type="domain" description="AAA+ ATPase" evidence="8">
    <location>
        <begin position="236"/>
        <end position="394"/>
    </location>
</feature>
<feature type="region of interest" description="Disordered" evidence="7">
    <location>
        <begin position="460"/>
        <end position="492"/>
    </location>
</feature>
<evidence type="ECO:0000313" key="10">
    <source>
        <dbReference type="RefSeq" id="XP_021837494.1"/>
    </source>
</evidence>
<keyword evidence="9" id="KW-1185">Reference proteome</keyword>
<comment type="cofactor">
    <cofactor evidence="1">
        <name>Mg(2+)</name>
        <dbReference type="ChEBI" id="CHEBI:18420"/>
    </cofactor>
</comment>
<evidence type="ECO:0000256" key="4">
    <source>
        <dbReference type="ARBA" id="ARBA00022842"/>
    </source>
</evidence>
<dbReference type="InterPro" id="IPR003959">
    <property type="entry name" value="ATPase_AAA_core"/>
</dbReference>
<dbReference type="Gene3D" id="6.10.280.40">
    <property type="match status" value="1"/>
</dbReference>
<evidence type="ECO:0000256" key="2">
    <source>
        <dbReference type="ARBA" id="ARBA00007448"/>
    </source>
</evidence>
<name>A0A9R0HV11_SPIOL</name>
<dbReference type="SMART" id="SM00382">
    <property type="entry name" value="AAA"/>
    <property type="match status" value="1"/>
</dbReference>
<organism evidence="9 10">
    <name type="scientific">Spinacia oleracea</name>
    <name type="common">Spinach</name>
    <dbReference type="NCBI Taxonomy" id="3562"/>
    <lineage>
        <taxon>Eukaryota</taxon>
        <taxon>Viridiplantae</taxon>
        <taxon>Streptophyta</taxon>
        <taxon>Embryophyta</taxon>
        <taxon>Tracheophyta</taxon>
        <taxon>Spermatophyta</taxon>
        <taxon>Magnoliopsida</taxon>
        <taxon>eudicotyledons</taxon>
        <taxon>Gunneridae</taxon>
        <taxon>Pentapetalae</taxon>
        <taxon>Caryophyllales</taxon>
        <taxon>Chenopodiaceae</taxon>
        <taxon>Chenopodioideae</taxon>
        <taxon>Anserineae</taxon>
        <taxon>Spinacia</taxon>
    </lineage>
</organism>
<dbReference type="InterPro" id="IPR025753">
    <property type="entry name" value="AAA_N_dom"/>
</dbReference>
<evidence type="ECO:0000256" key="1">
    <source>
        <dbReference type="ARBA" id="ARBA00001946"/>
    </source>
</evidence>
<dbReference type="SUPFAM" id="SSF52540">
    <property type="entry name" value="P-loop containing nucleoside triphosphate hydrolases"/>
    <property type="match status" value="1"/>
</dbReference>
<feature type="compositionally biased region" description="Basic and acidic residues" evidence="7">
    <location>
        <begin position="460"/>
        <end position="469"/>
    </location>
</feature>
<keyword evidence="4" id="KW-0460">Magnesium</keyword>
<dbReference type="PROSITE" id="PS00674">
    <property type="entry name" value="AAA"/>
    <property type="match status" value="1"/>
</dbReference>
<evidence type="ECO:0000313" key="9">
    <source>
        <dbReference type="Proteomes" id="UP000813463"/>
    </source>
</evidence>
<dbReference type="InterPro" id="IPR003960">
    <property type="entry name" value="ATPase_AAA_CS"/>
</dbReference>
<accession>A0A9R0HV11</accession>
<comment type="catalytic activity">
    <reaction evidence="5">
        <text>ATP + H2O = ADP + phosphate + H(+)</text>
        <dbReference type="Rhea" id="RHEA:13065"/>
        <dbReference type="ChEBI" id="CHEBI:15377"/>
        <dbReference type="ChEBI" id="CHEBI:15378"/>
        <dbReference type="ChEBI" id="CHEBI:30616"/>
        <dbReference type="ChEBI" id="CHEBI:43474"/>
        <dbReference type="ChEBI" id="CHEBI:456216"/>
    </reaction>
</comment>
<dbReference type="Pfam" id="PF14363">
    <property type="entry name" value="AAA_assoc"/>
    <property type="match status" value="1"/>
</dbReference>
<dbReference type="Gene3D" id="3.40.50.300">
    <property type="entry name" value="P-loop containing nucleotide triphosphate hydrolases"/>
    <property type="match status" value="1"/>
</dbReference>
<keyword evidence="6" id="KW-0067">ATP-binding</keyword>
<dbReference type="InterPro" id="IPR058017">
    <property type="entry name" value="At3g28540-like_C"/>
</dbReference>
<evidence type="ECO:0000256" key="7">
    <source>
        <dbReference type="SAM" id="MobiDB-lite"/>
    </source>
</evidence>
<dbReference type="GO" id="GO:0006950">
    <property type="term" value="P:response to stress"/>
    <property type="evidence" value="ECO:0007669"/>
    <property type="project" value="UniProtKB-ARBA"/>
</dbReference>
<evidence type="ECO:0000256" key="6">
    <source>
        <dbReference type="RuleBase" id="RU003651"/>
    </source>
</evidence>